<name>A0A2L1GKR2_9BACT</name>
<keyword evidence="2" id="KW-1185">Reference proteome</keyword>
<dbReference type="AlphaFoldDB" id="A0A2L1GKR2"/>
<dbReference type="NCBIfam" id="TIGR04076">
    <property type="entry name" value="TIGR04076 family protein"/>
    <property type="match status" value="1"/>
</dbReference>
<dbReference type="KEGG" id="deo:CAY53_01075"/>
<dbReference type="InterPro" id="IPR023811">
    <property type="entry name" value="CHP04076"/>
</dbReference>
<evidence type="ECO:0008006" key="3">
    <source>
        <dbReference type="Google" id="ProtNLM"/>
    </source>
</evidence>
<sequence length="126" mass="13571">MCPAYGRGRLQPASAPLGQGPEKGAAALRFLRNLSAGGTVSRRPKIRITLIERKGALPCHHGHRVGDSWDFDTERGSLCPMAFHVAFVYADILRYGGAIPGQPPGTARFACPDVDTLNVFLLELCP</sequence>
<proteinExistence type="predicted"/>
<evidence type="ECO:0000313" key="1">
    <source>
        <dbReference type="EMBL" id="AVD70244.1"/>
    </source>
</evidence>
<gene>
    <name evidence="1" type="ORF">CAY53_01075</name>
</gene>
<reference evidence="1 2" key="1">
    <citation type="journal article" date="2018" name="MBio">
        <title>Insights into the evolution of host association through the isolation and characterization of a novel human periodontal pathobiont, Desulfobulbus oralis.</title>
        <authorList>
            <person name="Cross K.L."/>
            <person name="Chirania P."/>
            <person name="Xiong W."/>
            <person name="Beall C.J."/>
            <person name="Elkins J.G."/>
            <person name="Giannone R.J."/>
            <person name="Griffen A.L."/>
            <person name="Guss A.M."/>
            <person name="Hettich R.L."/>
            <person name="Joshi S.S."/>
            <person name="Mokrzan E.M."/>
            <person name="Martin R.K."/>
            <person name="Zhulin I.B."/>
            <person name="Leys E.J."/>
            <person name="Podar M."/>
        </authorList>
    </citation>
    <scope>NUCLEOTIDE SEQUENCE [LARGE SCALE GENOMIC DNA]</scope>
    <source>
        <strain evidence="1 2">ORNL</strain>
    </source>
</reference>
<protein>
    <recommendedName>
        <fullName evidence="3">TIGR04076 family protein</fullName>
    </recommendedName>
</protein>
<dbReference type="OrthoDB" id="5518200at2"/>
<dbReference type="EMBL" id="CP021255">
    <property type="protein sequence ID" value="AVD70244.1"/>
    <property type="molecule type" value="Genomic_DNA"/>
</dbReference>
<dbReference type="Proteomes" id="UP000239867">
    <property type="component" value="Chromosome"/>
</dbReference>
<evidence type="ECO:0000313" key="2">
    <source>
        <dbReference type="Proteomes" id="UP000239867"/>
    </source>
</evidence>
<accession>A0A2L1GKR2</accession>
<organism evidence="1 2">
    <name type="scientific">Desulfobulbus oralis</name>
    <dbReference type="NCBI Taxonomy" id="1986146"/>
    <lineage>
        <taxon>Bacteria</taxon>
        <taxon>Pseudomonadati</taxon>
        <taxon>Thermodesulfobacteriota</taxon>
        <taxon>Desulfobulbia</taxon>
        <taxon>Desulfobulbales</taxon>
        <taxon>Desulfobulbaceae</taxon>
        <taxon>Desulfobulbus</taxon>
    </lineage>
</organism>